<feature type="region of interest" description="Disordered" evidence="1">
    <location>
        <begin position="68"/>
        <end position="95"/>
    </location>
</feature>
<evidence type="ECO:0000256" key="1">
    <source>
        <dbReference type="SAM" id="MobiDB-lite"/>
    </source>
</evidence>
<name>A0ABD1EQZ0_HYPHA</name>
<keyword evidence="2" id="KW-0812">Transmembrane</keyword>
<comment type="caution">
    <text evidence="3">The sequence shown here is derived from an EMBL/GenBank/DDBJ whole genome shotgun (WGS) entry which is preliminary data.</text>
</comment>
<proteinExistence type="predicted"/>
<reference evidence="3 4" key="1">
    <citation type="submission" date="2024-05" db="EMBL/GenBank/DDBJ databases">
        <title>Genetic variation in Jamaican populations of the coffee berry borer (Hypothenemus hampei).</title>
        <authorList>
            <person name="Errbii M."/>
            <person name="Myrie A."/>
        </authorList>
    </citation>
    <scope>NUCLEOTIDE SEQUENCE [LARGE SCALE GENOMIC DNA]</scope>
    <source>
        <strain evidence="3">JA-Hopewell-2020-01-JO</strain>
        <tissue evidence="3">Whole body</tissue>
    </source>
</reference>
<feature type="transmembrane region" description="Helical" evidence="2">
    <location>
        <begin position="45"/>
        <end position="63"/>
    </location>
</feature>
<feature type="compositionally biased region" description="Basic residues" evidence="1">
    <location>
        <begin position="77"/>
        <end position="90"/>
    </location>
</feature>
<keyword evidence="4" id="KW-1185">Reference proteome</keyword>
<accession>A0ABD1EQZ0</accession>
<gene>
    <name evidence="3" type="ORF">ABEB36_008779</name>
</gene>
<keyword evidence="2" id="KW-0472">Membrane</keyword>
<keyword evidence="2" id="KW-1133">Transmembrane helix</keyword>
<organism evidence="3 4">
    <name type="scientific">Hypothenemus hampei</name>
    <name type="common">Coffee berry borer</name>
    <dbReference type="NCBI Taxonomy" id="57062"/>
    <lineage>
        <taxon>Eukaryota</taxon>
        <taxon>Metazoa</taxon>
        <taxon>Ecdysozoa</taxon>
        <taxon>Arthropoda</taxon>
        <taxon>Hexapoda</taxon>
        <taxon>Insecta</taxon>
        <taxon>Pterygota</taxon>
        <taxon>Neoptera</taxon>
        <taxon>Endopterygota</taxon>
        <taxon>Coleoptera</taxon>
        <taxon>Polyphaga</taxon>
        <taxon>Cucujiformia</taxon>
        <taxon>Curculionidae</taxon>
        <taxon>Scolytinae</taxon>
        <taxon>Hypothenemus</taxon>
    </lineage>
</organism>
<evidence type="ECO:0000313" key="4">
    <source>
        <dbReference type="Proteomes" id="UP001566132"/>
    </source>
</evidence>
<dbReference type="AlphaFoldDB" id="A0ABD1EQZ0"/>
<dbReference type="Proteomes" id="UP001566132">
    <property type="component" value="Unassembled WGS sequence"/>
</dbReference>
<evidence type="ECO:0000256" key="2">
    <source>
        <dbReference type="SAM" id="Phobius"/>
    </source>
</evidence>
<protein>
    <submittedName>
        <fullName evidence="3">Uncharacterized protein</fullName>
    </submittedName>
</protein>
<evidence type="ECO:0000313" key="3">
    <source>
        <dbReference type="EMBL" id="KAL1497895.1"/>
    </source>
</evidence>
<sequence length="123" mass="14399">MSQKIARISVFATPFNVRERKRIFVPVCEIGEEGNRFGTRTEYRIIMLLFSMGLLTLALPQYLENDQSGEASETRVKRDHHHHDHHHHHQGITGPVHTFVKTDKHAHFKWGVRHHVGHHYAKK</sequence>
<dbReference type="EMBL" id="JBDJPC010000006">
    <property type="protein sequence ID" value="KAL1497895.1"/>
    <property type="molecule type" value="Genomic_DNA"/>
</dbReference>